<gene>
    <name evidence="2" type="ORF">CURHAP_LOCUS27114</name>
</gene>
<proteinExistence type="predicted"/>
<organism evidence="2 3">
    <name type="scientific">Prunus armeniaca</name>
    <name type="common">Apricot</name>
    <name type="synonym">Armeniaca vulgaris</name>
    <dbReference type="NCBI Taxonomy" id="36596"/>
    <lineage>
        <taxon>Eukaryota</taxon>
        <taxon>Viridiplantae</taxon>
        <taxon>Streptophyta</taxon>
        <taxon>Embryophyta</taxon>
        <taxon>Tracheophyta</taxon>
        <taxon>Spermatophyta</taxon>
        <taxon>Magnoliopsida</taxon>
        <taxon>eudicotyledons</taxon>
        <taxon>Gunneridae</taxon>
        <taxon>Pentapetalae</taxon>
        <taxon>rosids</taxon>
        <taxon>fabids</taxon>
        <taxon>Rosales</taxon>
        <taxon>Rosaceae</taxon>
        <taxon>Amygdaloideae</taxon>
        <taxon>Amygdaleae</taxon>
        <taxon>Prunus</taxon>
    </lineage>
</organism>
<dbReference type="EMBL" id="CAEKDK010000004">
    <property type="protein sequence ID" value="CAB4277402.1"/>
    <property type="molecule type" value="Genomic_DNA"/>
</dbReference>
<protein>
    <submittedName>
        <fullName evidence="2">Uncharacterized protein</fullName>
    </submittedName>
</protein>
<sequence>MRMASGSEPRMGRNKPPTMPGPRISSNSSLPLERYVAAKYIKYPYTKIRNRFPSTLRVHGKNPYVSSHAPSASADKDPLRSLRARWGAVELWGPTWTPSEITATSCGED</sequence>
<name>A0A6J5UN36_PRUAR</name>
<reference evidence="2 3" key="1">
    <citation type="submission" date="2020-05" db="EMBL/GenBank/DDBJ databases">
        <authorList>
            <person name="Campoy J."/>
            <person name="Schneeberger K."/>
            <person name="Spophaly S."/>
        </authorList>
    </citation>
    <scope>NUCLEOTIDE SEQUENCE [LARGE SCALE GENOMIC DNA]</scope>
    <source>
        <strain evidence="2">PruArmRojPasFocal</strain>
    </source>
</reference>
<feature type="region of interest" description="Disordered" evidence="1">
    <location>
        <begin position="1"/>
        <end position="28"/>
    </location>
</feature>
<dbReference type="Proteomes" id="UP000507222">
    <property type="component" value="Unassembled WGS sequence"/>
</dbReference>
<evidence type="ECO:0000313" key="2">
    <source>
        <dbReference type="EMBL" id="CAB4277402.1"/>
    </source>
</evidence>
<dbReference type="AlphaFoldDB" id="A0A6J5UN36"/>
<evidence type="ECO:0000256" key="1">
    <source>
        <dbReference type="SAM" id="MobiDB-lite"/>
    </source>
</evidence>
<evidence type="ECO:0000313" key="3">
    <source>
        <dbReference type="Proteomes" id="UP000507222"/>
    </source>
</evidence>
<accession>A0A6J5UN36</accession>